<proteinExistence type="predicted"/>
<dbReference type="OrthoDB" id="1016457at2"/>
<keyword evidence="1" id="KW-0732">Signal</keyword>
<evidence type="ECO:0000313" key="3">
    <source>
        <dbReference type="Proteomes" id="UP000291591"/>
    </source>
</evidence>
<feature type="chain" id="PRO_5020444963" evidence="1">
    <location>
        <begin position="25"/>
        <end position="215"/>
    </location>
</feature>
<dbReference type="AlphaFoldDB" id="A0A4Q7V0L5"/>
<accession>A0A4Q7V0L5</accession>
<dbReference type="Proteomes" id="UP000291591">
    <property type="component" value="Unassembled WGS sequence"/>
</dbReference>
<name>A0A4Q7V0L5_PSEST</name>
<dbReference type="EMBL" id="SHKL01000001">
    <property type="protein sequence ID" value="RZT86029.1"/>
    <property type="molecule type" value="Genomic_DNA"/>
</dbReference>
<comment type="caution">
    <text evidence="2">The sequence shown here is derived from an EMBL/GenBank/DDBJ whole genome shotgun (WGS) entry which is preliminary data.</text>
</comment>
<protein>
    <submittedName>
        <fullName evidence="2">Uncharacterized protein</fullName>
    </submittedName>
</protein>
<reference evidence="2 3" key="1">
    <citation type="submission" date="2019-02" db="EMBL/GenBank/DDBJ databases">
        <title>Sequencing the genomes of 1000 actinobacteria strains.</title>
        <authorList>
            <person name="Klenk H.-P."/>
        </authorList>
    </citation>
    <scope>NUCLEOTIDE SEQUENCE [LARGE SCALE GENOMIC DNA]</scope>
    <source>
        <strain evidence="2 3">DSM 45779</strain>
    </source>
</reference>
<sequence length="215" mass="22486">MNVSRIIGAVLSATVMVGTGVALAAPASAAPPAVNTVASAKTECDRNTERAILPVYVLNRDSAPIDVRVTTPYGEVKQSKIAPGKAYYHRFDTGRGSVAAGTVTIAAYKFQNGKGFYATSTAAFNASSCVVDPRLDTRAVDSDRDGRINAVSVRNVGAHTIQARISGVAGSTARTLAPGQTFTVADRADRSPVAVVTAYKFVEGKGYFTSRTVRP</sequence>
<dbReference type="RefSeq" id="WP_130290399.1">
    <property type="nucleotide sequence ID" value="NZ_SHKL01000001.1"/>
</dbReference>
<gene>
    <name evidence="2" type="ORF">EV383_2917</name>
</gene>
<organism evidence="2 3">
    <name type="scientific">Pseudonocardia sediminis</name>
    <dbReference type="NCBI Taxonomy" id="1397368"/>
    <lineage>
        <taxon>Bacteria</taxon>
        <taxon>Bacillati</taxon>
        <taxon>Actinomycetota</taxon>
        <taxon>Actinomycetes</taxon>
        <taxon>Pseudonocardiales</taxon>
        <taxon>Pseudonocardiaceae</taxon>
        <taxon>Pseudonocardia</taxon>
    </lineage>
</organism>
<evidence type="ECO:0000256" key="1">
    <source>
        <dbReference type="SAM" id="SignalP"/>
    </source>
</evidence>
<evidence type="ECO:0000313" key="2">
    <source>
        <dbReference type="EMBL" id="RZT86029.1"/>
    </source>
</evidence>
<feature type="signal peptide" evidence="1">
    <location>
        <begin position="1"/>
        <end position="24"/>
    </location>
</feature>
<keyword evidence="3" id="KW-1185">Reference proteome</keyword>